<protein>
    <submittedName>
        <fullName evidence="1">Uncharacterized protein</fullName>
    </submittedName>
</protein>
<reference evidence="1" key="1">
    <citation type="submission" date="2019-04" db="EMBL/GenBank/DDBJ databases">
        <title>Microbes associate with the intestines of laboratory mice.</title>
        <authorList>
            <person name="Navarre W."/>
            <person name="Wong E."/>
            <person name="Huang K."/>
            <person name="Tropini C."/>
            <person name="Ng K."/>
            <person name="Yu B."/>
        </authorList>
    </citation>
    <scope>NUCLEOTIDE SEQUENCE</scope>
    <source>
        <strain evidence="1">NM01_1-7b</strain>
    </source>
</reference>
<evidence type="ECO:0000313" key="1">
    <source>
        <dbReference type="EMBL" id="TGY95660.1"/>
    </source>
</evidence>
<dbReference type="Proteomes" id="UP000304953">
    <property type="component" value="Unassembled WGS sequence"/>
</dbReference>
<name>A0AC61RUQ8_9FIRM</name>
<evidence type="ECO:0000313" key="2">
    <source>
        <dbReference type="Proteomes" id="UP000304953"/>
    </source>
</evidence>
<organism evidence="1 2">
    <name type="scientific">Petralouisia muris</name>
    <dbReference type="NCBI Taxonomy" id="3032872"/>
    <lineage>
        <taxon>Bacteria</taxon>
        <taxon>Bacillati</taxon>
        <taxon>Bacillota</taxon>
        <taxon>Clostridia</taxon>
        <taxon>Lachnospirales</taxon>
        <taxon>Lachnospiraceae</taxon>
        <taxon>Petralouisia</taxon>
    </lineage>
</organism>
<gene>
    <name evidence="1" type="ORF">E5329_13910</name>
</gene>
<keyword evidence="2" id="KW-1185">Reference proteome</keyword>
<accession>A0AC61RUQ8</accession>
<dbReference type="EMBL" id="SRYA01000026">
    <property type="protein sequence ID" value="TGY95660.1"/>
    <property type="molecule type" value="Genomic_DNA"/>
</dbReference>
<comment type="caution">
    <text evidence="1">The sequence shown here is derived from an EMBL/GenBank/DDBJ whole genome shotgun (WGS) entry which is preliminary data.</text>
</comment>
<proteinExistence type="predicted"/>
<sequence length="131" mass="15739">MTAGMVMSIGRFAQMKYHRLKYRLCMQHSFDKKAEHRHHHLIEIEIVARHMAEEFLEFASMDSVLEQVFGPYQYQYLNDFPEFEGNTSIEHLGEVFYLKVKDALEKQHWKFARFEISETPLRIYAITEETF</sequence>